<dbReference type="PANTHER" id="PTHR33745">
    <property type="entry name" value="RSBT ANTAGONIST PROTEIN RSBS-RELATED"/>
    <property type="match status" value="1"/>
</dbReference>
<sequence length="254" mass="29351">MKRVERSFPLPHLIMNKNFKIESLSDEAVTMFGEVNHLLEIMDEGSLSKIKRWVTPEVHKLSIEIALKPLKEDKNPVTCDMHVKWKNDLYAEVLIIPKDEQLSKVTKTMDQLRSRLNDTNFQLLEEKEKLEEAIQHGNRLSAPFIRLTEETALIPLFGHITADKMYTVEEPLLHATQNEDTDKVLFDFTAVGQIDEDGAQLLKNLMTSLCYMGLQVIITGIRPEQVKRIQIIHFSSEIIFMNSLHQALKKYCSY</sequence>
<dbReference type="Pfam" id="PF01740">
    <property type="entry name" value="STAS"/>
    <property type="match status" value="1"/>
</dbReference>
<dbReference type="AlphaFoldDB" id="A0A3E0JAW8"/>
<dbReference type="InterPro" id="IPR051932">
    <property type="entry name" value="Bact_StressResp_Reg"/>
</dbReference>
<dbReference type="PROSITE" id="PS50801">
    <property type="entry name" value="STAS"/>
    <property type="match status" value="1"/>
</dbReference>
<dbReference type="EMBL" id="QUAE01000003">
    <property type="protein sequence ID" value="REJ10073.1"/>
    <property type="molecule type" value="Genomic_DNA"/>
</dbReference>
<dbReference type="InterPro" id="IPR002645">
    <property type="entry name" value="STAS_dom"/>
</dbReference>
<dbReference type="SUPFAM" id="SSF52091">
    <property type="entry name" value="SpoIIaa-like"/>
    <property type="match status" value="1"/>
</dbReference>
<keyword evidence="3" id="KW-1185">Reference proteome</keyword>
<accession>A0A3E0JAW8</accession>
<evidence type="ECO:0000259" key="1">
    <source>
        <dbReference type="PROSITE" id="PS50801"/>
    </source>
</evidence>
<gene>
    <name evidence="2" type="ORF">DYE48_04990</name>
</gene>
<organism evidence="2 3">
    <name type="scientific">Halobacillus trueperi</name>
    <dbReference type="NCBI Taxonomy" id="156205"/>
    <lineage>
        <taxon>Bacteria</taxon>
        <taxon>Bacillati</taxon>
        <taxon>Bacillota</taxon>
        <taxon>Bacilli</taxon>
        <taxon>Bacillales</taxon>
        <taxon>Bacillaceae</taxon>
        <taxon>Halobacillus</taxon>
    </lineage>
</organism>
<feature type="domain" description="STAS" evidence="1">
    <location>
        <begin position="141"/>
        <end position="251"/>
    </location>
</feature>
<dbReference type="Gene3D" id="3.30.750.24">
    <property type="entry name" value="STAS domain"/>
    <property type="match status" value="1"/>
</dbReference>
<comment type="caution">
    <text evidence="2">The sequence shown here is derived from an EMBL/GenBank/DDBJ whole genome shotgun (WGS) entry which is preliminary data.</text>
</comment>
<evidence type="ECO:0000313" key="3">
    <source>
        <dbReference type="Proteomes" id="UP000256305"/>
    </source>
</evidence>
<name>A0A3E0JAW8_9BACI</name>
<dbReference type="Proteomes" id="UP000256305">
    <property type="component" value="Unassembled WGS sequence"/>
</dbReference>
<proteinExistence type="predicted"/>
<reference evidence="2 3" key="1">
    <citation type="submission" date="2018-08" db="EMBL/GenBank/DDBJ databases">
        <title>Genome sequence of Halobacillus trueperi KCTC 3686.</title>
        <authorList>
            <person name="Cho K.H."/>
            <person name="Kwak M.-J."/>
            <person name="Kim B.-Y."/>
            <person name="Chun J."/>
        </authorList>
    </citation>
    <scope>NUCLEOTIDE SEQUENCE [LARGE SCALE GENOMIC DNA]</scope>
    <source>
        <strain evidence="2 3">KCTC 3686</strain>
    </source>
</reference>
<evidence type="ECO:0000313" key="2">
    <source>
        <dbReference type="EMBL" id="REJ10073.1"/>
    </source>
</evidence>
<dbReference type="CDD" id="cd07041">
    <property type="entry name" value="STAS_RsbR_RsbS_like"/>
    <property type="match status" value="1"/>
</dbReference>
<dbReference type="RefSeq" id="WP_115822669.1">
    <property type="nucleotide sequence ID" value="NZ_QUAE01000003.1"/>
</dbReference>
<protein>
    <submittedName>
        <fullName evidence="2">STAS domain-containing protein</fullName>
    </submittedName>
</protein>
<dbReference type="InterPro" id="IPR036513">
    <property type="entry name" value="STAS_dom_sf"/>
</dbReference>